<keyword evidence="5 11" id="KW-0132">Cell division</keyword>
<evidence type="ECO:0000313" key="15">
    <source>
        <dbReference type="Proteomes" id="UP000009102"/>
    </source>
</evidence>
<dbReference type="PANTHER" id="PTHR30349:SF90">
    <property type="entry name" value="TYROSINE RECOMBINASE XERD"/>
    <property type="match status" value="1"/>
</dbReference>
<dbReference type="KEGG" id="hna:Hneap_2038"/>
<dbReference type="PANTHER" id="PTHR30349">
    <property type="entry name" value="PHAGE INTEGRASE-RELATED"/>
    <property type="match status" value="1"/>
</dbReference>
<comment type="subcellular location">
    <subcellularLocation>
        <location evidence="1 11">Cytoplasm</location>
    </subcellularLocation>
</comment>
<evidence type="ECO:0000259" key="13">
    <source>
        <dbReference type="PROSITE" id="PS51900"/>
    </source>
</evidence>
<dbReference type="GO" id="GO:0009037">
    <property type="term" value="F:tyrosine-based site-specific recombinase activity"/>
    <property type="evidence" value="ECO:0007669"/>
    <property type="project" value="UniProtKB-UniRule"/>
</dbReference>
<evidence type="ECO:0000256" key="5">
    <source>
        <dbReference type="ARBA" id="ARBA00022618"/>
    </source>
</evidence>
<evidence type="ECO:0000256" key="2">
    <source>
        <dbReference type="ARBA" id="ARBA00010450"/>
    </source>
</evidence>
<feature type="domain" description="Core-binding (CB)" evidence="13">
    <location>
        <begin position="16"/>
        <end position="101"/>
    </location>
</feature>
<protein>
    <recommendedName>
        <fullName evidence="3 11">Tyrosine recombinase XerD</fullName>
    </recommendedName>
</protein>
<feature type="active site" evidence="11">
    <location>
        <position position="186"/>
    </location>
</feature>
<dbReference type="HAMAP" id="MF_01808">
    <property type="entry name" value="Recomb_XerC_XerD"/>
    <property type="match status" value="1"/>
</dbReference>
<evidence type="ECO:0000256" key="9">
    <source>
        <dbReference type="ARBA" id="ARBA00023172"/>
    </source>
</evidence>
<dbReference type="EMBL" id="CP001801">
    <property type="protein sequence ID" value="ACX96859.1"/>
    <property type="molecule type" value="Genomic_DNA"/>
</dbReference>
<comment type="similarity">
    <text evidence="2 11">Belongs to the 'phage' integrase family. XerD subfamily.</text>
</comment>
<keyword evidence="4 11" id="KW-0963">Cytoplasm</keyword>
<dbReference type="InterPro" id="IPR010998">
    <property type="entry name" value="Integrase_recombinase_N"/>
</dbReference>
<keyword evidence="7 11" id="KW-0229">DNA integration</keyword>
<sequence length="311" mass="34931">MSAPTHHVIHEHVLHDDTARLIDEFINALWLEEGLSKNTQSAYRSDLRLAALDWQRAGLRLNEVSAEDLPRLLGERMSSGQSARSIARLRSSLKRFFGWLRQQNLRTDDPTTALAAPRLPRALPYALSENEVERLLAAPDVSEPIGLRDRAMLELLYASGLRVTELIGLQFGQINLVQGVLRITGKGNKDRLVPIGDEAIVWLSRYLREARSGLLGRRESANVFVTERGDGMTRQAFWYRIKHHALAAGLARLPSPHTLRHAFATHLLNHGADLRVLQMLLGHADLSTTQIYTHVATTRLKALHAQHHPRG</sequence>
<dbReference type="Gene3D" id="1.10.150.130">
    <property type="match status" value="1"/>
</dbReference>
<feature type="domain" description="Tyr recombinase" evidence="12">
    <location>
        <begin position="122"/>
        <end position="305"/>
    </location>
</feature>
<dbReference type="GO" id="GO:0006313">
    <property type="term" value="P:DNA transposition"/>
    <property type="evidence" value="ECO:0007669"/>
    <property type="project" value="UniProtKB-UniRule"/>
</dbReference>
<dbReference type="InterPro" id="IPR050090">
    <property type="entry name" value="Tyrosine_recombinase_XerCD"/>
</dbReference>
<keyword evidence="8 11" id="KW-0238">DNA-binding</keyword>
<organism evidence="14 15">
    <name type="scientific">Halothiobacillus neapolitanus (strain ATCC 23641 / DSM 15147 / CIP 104769 / NCIMB 8539 / c2)</name>
    <name type="common">Thiobacillus neapolitanus</name>
    <dbReference type="NCBI Taxonomy" id="555778"/>
    <lineage>
        <taxon>Bacteria</taxon>
        <taxon>Pseudomonadati</taxon>
        <taxon>Pseudomonadota</taxon>
        <taxon>Gammaproteobacteria</taxon>
        <taxon>Chromatiales</taxon>
        <taxon>Halothiobacillaceae</taxon>
        <taxon>Halothiobacillus</taxon>
    </lineage>
</organism>
<dbReference type="GO" id="GO:0007059">
    <property type="term" value="P:chromosome segregation"/>
    <property type="evidence" value="ECO:0007669"/>
    <property type="project" value="UniProtKB-UniRule"/>
</dbReference>
<evidence type="ECO:0000259" key="12">
    <source>
        <dbReference type="PROSITE" id="PS51898"/>
    </source>
</evidence>
<dbReference type="GO" id="GO:0005737">
    <property type="term" value="C:cytoplasm"/>
    <property type="evidence" value="ECO:0007669"/>
    <property type="project" value="UniProtKB-SubCell"/>
</dbReference>
<reference evidence="14 15" key="1">
    <citation type="submission" date="2009-10" db="EMBL/GenBank/DDBJ databases">
        <title>Complete sequence of Halothiobacillus neapolitanus c2.</title>
        <authorList>
            <consortium name="US DOE Joint Genome Institute"/>
            <person name="Lucas S."/>
            <person name="Copeland A."/>
            <person name="Lapidus A."/>
            <person name="Glavina del Rio T."/>
            <person name="Tice H."/>
            <person name="Bruce D."/>
            <person name="Goodwin L."/>
            <person name="Pitluck S."/>
            <person name="Davenport K."/>
            <person name="Brettin T."/>
            <person name="Detter J.C."/>
            <person name="Han C."/>
            <person name="Tapia R."/>
            <person name="Larimer F."/>
            <person name="Land M."/>
            <person name="Hauser L."/>
            <person name="Kyrpides N."/>
            <person name="Mikhailova N."/>
            <person name="Kerfeld C."/>
            <person name="Cannon G."/>
            <person name="Heinhort S."/>
        </authorList>
    </citation>
    <scope>NUCLEOTIDE SEQUENCE [LARGE SCALE GENOMIC DNA]</scope>
    <source>
        <strain evidence="15">ATCC 23641 / c2</strain>
    </source>
</reference>
<evidence type="ECO:0000256" key="10">
    <source>
        <dbReference type="ARBA" id="ARBA00023306"/>
    </source>
</evidence>
<dbReference type="PROSITE" id="PS51898">
    <property type="entry name" value="TYR_RECOMBINASE"/>
    <property type="match status" value="1"/>
</dbReference>
<dbReference type="STRING" id="555778.Hneap_2038"/>
<evidence type="ECO:0000313" key="14">
    <source>
        <dbReference type="EMBL" id="ACX96859.1"/>
    </source>
</evidence>
<dbReference type="InterPro" id="IPR004107">
    <property type="entry name" value="Integrase_SAM-like_N"/>
</dbReference>
<dbReference type="InterPro" id="IPR011932">
    <property type="entry name" value="Recomb_XerD"/>
</dbReference>
<dbReference type="InterPro" id="IPR002104">
    <property type="entry name" value="Integrase_catalytic"/>
</dbReference>
<evidence type="ECO:0000256" key="4">
    <source>
        <dbReference type="ARBA" id="ARBA00022490"/>
    </source>
</evidence>
<evidence type="ECO:0000256" key="1">
    <source>
        <dbReference type="ARBA" id="ARBA00004496"/>
    </source>
</evidence>
<dbReference type="InterPro" id="IPR023009">
    <property type="entry name" value="Tyrosine_recombinase_XerC/XerD"/>
</dbReference>
<dbReference type="GO" id="GO:0003677">
    <property type="term" value="F:DNA binding"/>
    <property type="evidence" value="ECO:0007669"/>
    <property type="project" value="UniProtKB-UniRule"/>
</dbReference>
<feature type="active site" evidence="11">
    <location>
        <position position="260"/>
    </location>
</feature>
<dbReference type="NCBIfam" id="NF001399">
    <property type="entry name" value="PRK00283.1"/>
    <property type="match status" value="1"/>
</dbReference>
<keyword evidence="9 11" id="KW-0233">DNA recombination</keyword>
<feature type="active site" evidence="11">
    <location>
        <position position="283"/>
    </location>
</feature>
<dbReference type="InterPro" id="IPR011010">
    <property type="entry name" value="DNA_brk_join_enz"/>
</dbReference>
<dbReference type="HAMAP" id="MF_01807">
    <property type="entry name" value="Recomb_XerD"/>
    <property type="match status" value="1"/>
</dbReference>
<name>D0KVM9_HALNC</name>
<dbReference type="HOGENOM" id="CLU_027562_9_0_6"/>
<keyword evidence="6 11" id="KW-0159">Chromosome partition</keyword>
<gene>
    <name evidence="11" type="primary">xerD</name>
    <name evidence="14" type="ordered locus">Hneap_2038</name>
</gene>
<dbReference type="InterPro" id="IPR044068">
    <property type="entry name" value="CB"/>
</dbReference>
<proteinExistence type="inferred from homology"/>
<evidence type="ECO:0000256" key="7">
    <source>
        <dbReference type="ARBA" id="ARBA00022908"/>
    </source>
</evidence>
<evidence type="ECO:0000256" key="6">
    <source>
        <dbReference type="ARBA" id="ARBA00022829"/>
    </source>
</evidence>
<comment type="subunit">
    <text evidence="11">Forms a cyclic heterotetrameric complex composed of two molecules of XerC and two molecules of XerD.</text>
</comment>
<feature type="active site" description="O-(3'-phospho-DNA)-tyrosine intermediate" evidence="11">
    <location>
        <position position="292"/>
    </location>
</feature>
<accession>D0KVM9</accession>
<evidence type="ECO:0000256" key="3">
    <source>
        <dbReference type="ARBA" id="ARBA00015810"/>
    </source>
</evidence>
<keyword evidence="15" id="KW-1185">Reference proteome</keyword>
<dbReference type="Pfam" id="PF02899">
    <property type="entry name" value="Phage_int_SAM_1"/>
    <property type="match status" value="1"/>
</dbReference>
<dbReference type="PROSITE" id="PS51900">
    <property type="entry name" value="CB"/>
    <property type="match status" value="1"/>
</dbReference>
<feature type="active site" evidence="11">
    <location>
        <position position="257"/>
    </location>
</feature>
<feature type="active site" evidence="11">
    <location>
        <position position="162"/>
    </location>
</feature>
<dbReference type="NCBIfam" id="TIGR02225">
    <property type="entry name" value="recomb_XerD"/>
    <property type="match status" value="1"/>
</dbReference>
<dbReference type="SUPFAM" id="SSF56349">
    <property type="entry name" value="DNA breaking-rejoining enzymes"/>
    <property type="match status" value="1"/>
</dbReference>
<dbReference type="Gene3D" id="1.10.443.10">
    <property type="entry name" value="Intergrase catalytic core"/>
    <property type="match status" value="1"/>
</dbReference>
<dbReference type="eggNOG" id="COG4974">
    <property type="taxonomic scope" value="Bacteria"/>
</dbReference>
<dbReference type="InterPro" id="IPR013762">
    <property type="entry name" value="Integrase-like_cat_sf"/>
</dbReference>
<dbReference type="Proteomes" id="UP000009102">
    <property type="component" value="Chromosome"/>
</dbReference>
<dbReference type="GO" id="GO:0051301">
    <property type="term" value="P:cell division"/>
    <property type="evidence" value="ECO:0007669"/>
    <property type="project" value="UniProtKB-KW"/>
</dbReference>
<keyword evidence="10 11" id="KW-0131">Cell cycle</keyword>
<dbReference type="AlphaFoldDB" id="D0KVM9"/>
<evidence type="ECO:0000256" key="11">
    <source>
        <dbReference type="HAMAP-Rule" id="MF_01807"/>
    </source>
</evidence>
<dbReference type="CDD" id="cd00798">
    <property type="entry name" value="INT_XerDC_C"/>
    <property type="match status" value="1"/>
</dbReference>
<evidence type="ECO:0000256" key="8">
    <source>
        <dbReference type="ARBA" id="ARBA00023125"/>
    </source>
</evidence>
<dbReference type="Pfam" id="PF00589">
    <property type="entry name" value="Phage_integrase"/>
    <property type="match status" value="1"/>
</dbReference>
<comment type="function">
    <text evidence="11">Site-specific tyrosine recombinase, which acts by catalyzing the cutting and rejoining of the recombining DNA molecules. The XerC-XerD complex is essential to convert dimers of the bacterial chromosome into monomers to permit their segregation at cell division. It also contributes to the segregational stability of plasmids.</text>
</comment>